<gene>
    <name evidence="1" type="ORF">WKW82_39495</name>
</gene>
<dbReference type="EMBL" id="JBBKZT010000063">
    <property type="protein sequence ID" value="MEJ8852734.1"/>
    <property type="molecule type" value="Genomic_DNA"/>
</dbReference>
<sequence length="68" mass="7706">MEYLQAAKATLGMQWDEVAQAAGIEPRAFKNYRLPEGSKGHRNMPRLARDAIESLLKSHARKNRRKAA</sequence>
<reference evidence="1 2" key="1">
    <citation type="submission" date="2024-03" db="EMBL/GenBank/DDBJ databases">
        <title>Novel species of the genus Variovorax.</title>
        <authorList>
            <person name="Liu Q."/>
            <person name="Xin Y.-H."/>
        </authorList>
    </citation>
    <scope>NUCLEOTIDE SEQUENCE [LARGE SCALE GENOMIC DNA]</scope>
    <source>
        <strain evidence="1 2">KACC 18900</strain>
    </source>
</reference>
<organism evidence="1 2">
    <name type="scientific">Variovorax rhizosphaerae</name>
    <dbReference type="NCBI Taxonomy" id="1836200"/>
    <lineage>
        <taxon>Bacteria</taxon>
        <taxon>Pseudomonadati</taxon>
        <taxon>Pseudomonadota</taxon>
        <taxon>Betaproteobacteria</taxon>
        <taxon>Burkholderiales</taxon>
        <taxon>Comamonadaceae</taxon>
        <taxon>Variovorax</taxon>
    </lineage>
</organism>
<proteinExistence type="predicted"/>
<keyword evidence="2" id="KW-1185">Reference proteome</keyword>
<name>A0ABU8WZC5_9BURK</name>
<evidence type="ECO:0000313" key="1">
    <source>
        <dbReference type="EMBL" id="MEJ8852734.1"/>
    </source>
</evidence>
<dbReference type="RefSeq" id="WP_340348674.1">
    <property type="nucleotide sequence ID" value="NZ_JBBKZT010000063.1"/>
</dbReference>
<comment type="caution">
    <text evidence="1">The sequence shown here is derived from an EMBL/GenBank/DDBJ whole genome shotgun (WGS) entry which is preliminary data.</text>
</comment>
<evidence type="ECO:0008006" key="3">
    <source>
        <dbReference type="Google" id="ProtNLM"/>
    </source>
</evidence>
<evidence type="ECO:0000313" key="2">
    <source>
        <dbReference type="Proteomes" id="UP001385892"/>
    </source>
</evidence>
<accession>A0ABU8WZC5</accession>
<dbReference type="Proteomes" id="UP001385892">
    <property type="component" value="Unassembled WGS sequence"/>
</dbReference>
<protein>
    <recommendedName>
        <fullName evidence="3">Transcriptional regulator</fullName>
    </recommendedName>
</protein>